<dbReference type="PRINTS" id="PR00147">
    <property type="entry name" value="DNAPHOTLYASE"/>
</dbReference>
<dbReference type="Pfam" id="PF03441">
    <property type="entry name" value="FAD_binding_7"/>
    <property type="match status" value="1"/>
</dbReference>
<keyword evidence="9" id="KW-1185">Reference proteome</keyword>
<keyword evidence="1 4" id="KW-0285">Flavoprotein</keyword>
<keyword evidence="8" id="KW-0456">Lyase</keyword>
<dbReference type="EMBL" id="FNDT01000001">
    <property type="protein sequence ID" value="SDH37259.1"/>
    <property type="molecule type" value="Genomic_DNA"/>
</dbReference>
<dbReference type="PANTHER" id="PTHR11455">
    <property type="entry name" value="CRYPTOCHROME"/>
    <property type="match status" value="1"/>
</dbReference>
<dbReference type="PANTHER" id="PTHR11455:SF9">
    <property type="entry name" value="CRYPTOCHROME CIRCADIAN CLOCK 5 ISOFORM X1"/>
    <property type="match status" value="1"/>
</dbReference>
<keyword evidence="3 6" id="KW-0157">Chromophore</keyword>
<dbReference type="Pfam" id="PF00875">
    <property type="entry name" value="DNA_photolyase"/>
    <property type="match status" value="1"/>
</dbReference>
<feature type="binding site" evidence="4">
    <location>
        <begin position="234"/>
        <end position="238"/>
    </location>
    <ligand>
        <name>FAD</name>
        <dbReference type="ChEBI" id="CHEBI:57692"/>
    </ligand>
</feature>
<evidence type="ECO:0000256" key="6">
    <source>
        <dbReference type="RuleBase" id="RU004182"/>
    </source>
</evidence>
<dbReference type="Gene3D" id="3.40.50.620">
    <property type="entry name" value="HUPs"/>
    <property type="match status" value="1"/>
</dbReference>
<feature type="domain" description="Photolyase/cryptochrome alpha/beta" evidence="7">
    <location>
        <begin position="2"/>
        <end position="130"/>
    </location>
</feature>
<dbReference type="InterPro" id="IPR005101">
    <property type="entry name" value="Cryptochr/Photolyase_FAD-bd"/>
</dbReference>
<feature type="site" description="Electron transfer via tryptophanyl radical" evidence="5">
    <location>
        <position position="358"/>
    </location>
</feature>
<evidence type="ECO:0000313" key="9">
    <source>
        <dbReference type="Proteomes" id="UP000199258"/>
    </source>
</evidence>
<feature type="binding site" evidence="4">
    <location>
        <begin position="371"/>
        <end position="373"/>
    </location>
    <ligand>
        <name>FAD</name>
        <dbReference type="ChEBI" id="CHEBI:57692"/>
    </ligand>
</feature>
<dbReference type="GO" id="GO:0006139">
    <property type="term" value="P:nucleobase-containing compound metabolic process"/>
    <property type="evidence" value="ECO:0007669"/>
    <property type="project" value="UniProtKB-ARBA"/>
</dbReference>
<accession>A0A1G8BW26</accession>
<comment type="cofactor">
    <cofactor evidence="4">
        <name>FAD</name>
        <dbReference type="ChEBI" id="CHEBI:57692"/>
    </cofactor>
    <text evidence="4">Binds 1 FAD per subunit.</text>
</comment>
<dbReference type="InterPro" id="IPR014729">
    <property type="entry name" value="Rossmann-like_a/b/a_fold"/>
</dbReference>
<feature type="site" description="Electron transfer via tryptophanyl radical" evidence="5">
    <location>
        <position position="381"/>
    </location>
</feature>
<reference evidence="8 9" key="1">
    <citation type="submission" date="2016-10" db="EMBL/GenBank/DDBJ databases">
        <authorList>
            <person name="de Groot N.N."/>
        </authorList>
    </citation>
    <scope>NUCLEOTIDE SEQUENCE [LARGE SCALE GENOMIC DNA]</scope>
    <source>
        <strain evidence="8 9">NP_1H</strain>
    </source>
</reference>
<name>A0A1G8BW26_9MICC</name>
<dbReference type="GO" id="GO:0003677">
    <property type="term" value="F:DNA binding"/>
    <property type="evidence" value="ECO:0007669"/>
    <property type="project" value="TreeGrafter"/>
</dbReference>
<dbReference type="PROSITE" id="PS51645">
    <property type="entry name" value="PHR_CRY_ALPHA_BETA"/>
    <property type="match status" value="1"/>
</dbReference>
<gene>
    <name evidence="8" type="ORF">SAMN04488693_10169</name>
</gene>
<evidence type="ECO:0000313" key="8">
    <source>
        <dbReference type="EMBL" id="SDH37259.1"/>
    </source>
</evidence>
<dbReference type="GO" id="GO:0071949">
    <property type="term" value="F:FAD binding"/>
    <property type="evidence" value="ECO:0007669"/>
    <property type="project" value="TreeGrafter"/>
</dbReference>
<dbReference type="Gene3D" id="1.25.40.80">
    <property type="match status" value="1"/>
</dbReference>
<dbReference type="PROSITE" id="PS00394">
    <property type="entry name" value="DNA_PHOTOLYASES_1_1"/>
    <property type="match status" value="1"/>
</dbReference>
<dbReference type="InterPro" id="IPR002081">
    <property type="entry name" value="Cryptochrome/DNA_photolyase_1"/>
</dbReference>
<dbReference type="GO" id="GO:0003904">
    <property type="term" value="F:deoxyribodipyrimidine photo-lyase activity"/>
    <property type="evidence" value="ECO:0007669"/>
    <property type="project" value="TreeGrafter"/>
</dbReference>
<dbReference type="OrthoDB" id="9772484at2"/>
<dbReference type="STRING" id="335973.SAMN04488693_10169"/>
<comment type="similarity">
    <text evidence="6">Belongs to the DNA photolyase family.</text>
</comment>
<protein>
    <submittedName>
        <fullName evidence="8">Deoxyribodipyrimidine photo-lyase type I</fullName>
    </submittedName>
</protein>
<feature type="site" description="Electron transfer via tryptophanyl radical" evidence="5">
    <location>
        <position position="304"/>
    </location>
</feature>
<dbReference type="InterPro" id="IPR036134">
    <property type="entry name" value="Crypto/Photolyase_FAD-like_sf"/>
</dbReference>
<evidence type="ECO:0000259" key="7">
    <source>
        <dbReference type="PROSITE" id="PS51645"/>
    </source>
</evidence>
<evidence type="ECO:0000256" key="1">
    <source>
        <dbReference type="ARBA" id="ARBA00022630"/>
    </source>
</evidence>
<dbReference type="GO" id="GO:0006950">
    <property type="term" value="P:response to stress"/>
    <property type="evidence" value="ECO:0007669"/>
    <property type="project" value="UniProtKB-ARBA"/>
</dbReference>
<proteinExistence type="inferred from homology"/>
<organism evidence="8 9">
    <name type="scientific">Arthrobacter subterraneus</name>
    <dbReference type="NCBI Taxonomy" id="335973"/>
    <lineage>
        <taxon>Bacteria</taxon>
        <taxon>Bacillati</taxon>
        <taxon>Actinomycetota</taxon>
        <taxon>Actinomycetes</taxon>
        <taxon>Micrococcales</taxon>
        <taxon>Micrococcaceae</taxon>
        <taxon>Arthrobacter</taxon>
    </lineage>
</organism>
<dbReference type="SUPFAM" id="SSF48173">
    <property type="entry name" value="Cryptochrome/photolyase FAD-binding domain"/>
    <property type="match status" value="1"/>
</dbReference>
<dbReference type="InterPro" id="IPR036155">
    <property type="entry name" value="Crypto/Photolyase_N_sf"/>
</dbReference>
<feature type="binding site" evidence="4">
    <location>
        <position position="270"/>
    </location>
    <ligand>
        <name>FAD</name>
        <dbReference type="ChEBI" id="CHEBI:57692"/>
    </ligand>
</feature>
<evidence type="ECO:0000256" key="2">
    <source>
        <dbReference type="ARBA" id="ARBA00022827"/>
    </source>
</evidence>
<dbReference type="RefSeq" id="WP_026544162.1">
    <property type="nucleotide sequence ID" value="NZ_FNDT01000001.1"/>
</dbReference>
<dbReference type="InterPro" id="IPR006050">
    <property type="entry name" value="DNA_photolyase_N"/>
</dbReference>
<dbReference type="InterPro" id="IPR018394">
    <property type="entry name" value="DNA_photolyase_1_CS_C"/>
</dbReference>
<keyword evidence="2 4" id="KW-0274">FAD</keyword>
<dbReference type="Proteomes" id="UP000199258">
    <property type="component" value="Unassembled WGS sequence"/>
</dbReference>
<evidence type="ECO:0000256" key="4">
    <source>
        <dbReference type="PIRSR" id="PIRSR602081-1"/>
    </source>
</evidence>
<dbReference type="SUPFAM" id="SSF52425">
    <property type="entry name" value="Cryptochrome/photolyase, N-terminal domain"/>
    <property type="match status" value="1"/>
</dbReference>
<evidence type="ECO:0000256" key="3">
    <source>
        <dbReference type="ARBA" id="ARBA00022991"/>
    </source>
</evidence>
<dbReference type="GO" id="GO:0009416">
    <property type="term" value="P:response to light stimulus"/>
    <property type="evidence" value="ECO:0007669"/>
    <property type="project" value="TreeGrafter"/>
</dbReference>
<dbReference type="AlphaFoldDB" id="A0A1G8BW26"/>
<sequence>MALTVVWLRDDLRLADNPALHAAAERGEVVVCYVLDEVSEGIRPLGGASRWWLHHSLTALGASLKERGMELILRSGPAQAVVPRVAAECEADAVFWNRRYGLAERTQDAALKASLGDGGYAVRSFQANLLFEPWEVTTGSGTPYKVFSPFWRACRNRPAPRAPLGVPGSLNGPVTESEDLASWRLLPYAPDWAAGLRETWDPGEHAAQSRLQHFLAETIDGYARARELPDTEGTSRLSPHLRFGEISPFQVWQLAGADSGTAAAGDLTVFMQELGWREFCWQLLYHQPDLATANYRPEFNAFPWQQPVEEELDAWRYGRTGFPLIDAGMRQLWHTGWMHNRVRMAAGSFLIKNMMVDWRVGEQWFWDTLVDADPANNPANWQWVAGSGADAAPYFRIFNPVTQSKKFDADGGYLRRWIPELRSAGNVHEPWKEGVSGYPAPLLDLKASRDQALSAYQDLRQA</sequence>
<evidence type="ECO:0000256" key="5">
    <source>
        <dbReference type="PIRSR" id="PIRSR602081-2"/>
    </source>
</evidence>
<feature type="binding site" evidence="4">
    <location>
        <position position="222"/>
    </location>
    <ligand>
        <name>FAD</name>
        <dbReference type="ChEBI" id="CHEBI:57692"/>
    </ligand>
</feature>
<dbReference type="Gene3D" id="1.10.579.10">
    <property type="entry name" value="DNA Cyclobutane Dipyrimidine Photolyase, subunit A, domain 3"/>
    <property type="match status" value="1"/>
</dbReference>